<protein>
    <recommendedName>
        <fullName evidence="3 6">Flagellar basal body rod protein FlgB</fullName>
    </recommendedName>
</protein>
<evidence type="ECO:0000256" key="3">
    <source>
        <dbReference type="ARBA" id="ARBA00014376"/>
    </source>
</evidence>
<dbReference type="NCBIfam" id="NF009266">
    <property type="entry name" value="PRK12623.1"/>
    <property type="match status" value="1"/>
</dbReference>
<comment type="caution">
    <text evidence="8">The sequence shown here is derived from an EMBL/GenBank/DDBJ whole genome shotgun (WGS) entry which is preliminary data.</text>
</comment>
<comment type="similarity">
    <text evidence="2 6">Belongs to the flagella basal body rod proteins family.</text>
</comment>
<evidence type="ECO:0000256" key="4">
    <source>
        <dbReference type="ARBA" id="ARBA00023143"/>
    </source>
</evidence>
<accession>A0A934M7K1</accession>
<evidence type="ECO:0000256" key="1">
    <source>
        <dbReference type="ARBA" id="ARBA00004117"/>
    </source>
</evidence>
<proteinExistence type="inferred from homology"/>
<evidence type="ECO:0000313" key="8">
    <source>
        <dbReference type="EMBL" id="MBI6875788.1"/>
    </source>
</evidence>
<keyword evidence="8" id="KW-0969">Cilium</keyword>
<dbReference type="Proteomes" id="UP000622687">
    <property type="component" value="Unassembled WGS sequence"/>
</dbReference>
<name>A0A934M7K1_9CLOT</name>
<keyword evidence="8" id="KW-0966">Cell projection</keyword>
<dbReference type="GO" id="GO:0071973">
    <property type="term" value="P:bacterial-type flagellum-dependent cell motility"/>
    <property type="evidence" value="ECO:0007669"/>
    <property type="project" value="InterPro"/>
</dbReference>
<evidence type="ECO:0000256" key="5">
    <source>
        <dbReference type="ARBA" id="ARBA00024934"/>
    </source>
</evidence>
<dbReference type="PIRSF" id="PIRSF002889">
    <property type="entry name" value="Rod_FlgB"/>
    <property type="match status" value="1"/>
</dbReference>
<evidence type="ECO:0000259" key="7">
    <source>
        <dbReference type="Pfam" id="PF00460"/>
    </source>
</evidence>
<dbReference type="EMBL" id="JAEEGB010000059">
    <property type="protein sequence ID" value="MBI6875788.1"/>
    <property type="molecule type" value="Genomic_DNA"/>
</dbReference>
<dbReference type="NCBIfam" id="TIGR01396">
    <property type="entry name" value="FlgB"/>
    <property type="match status" value="1"/>
</dbReference>
<comment type="subcellular location">
    <subcellularLocation>
        <location evidence="1 6">Bacterial flagellum basal body</location>
    </subcellularLocation>
</comment>
<comment type="function">
    <text evidence="5 6">Structural component of flagellum, the bacterial motility apparatus. Part of the rod structure of flagellar basal body.</text>
</comment>
<evidence type="ECO:0000313" key="9">
    <source>
        <dbReference type="Proteomes" id="UP000622687"/>
    </source>
</evidence>
<evidence type="ECO:0000256" key="6">
    <source>
        <dbReference type="PIRNR" id="PIRNR002889"/>
    </source>
</evidence>
<dbReference type="InterPro" id="IPR006300">
    <property type="entry name" value="FlgB"/>
</dbReference>
<keyword evidence="8" id="KW-0282">Flagellum</keyword>
<dbReference type="Pfam" id="PF00460">
    <property type="entry name" value="Flg_bb_rod"/>
    <property type="match status" value="1"/>
</dbReference>
<dbReference type="GO" id="GO:0030694">
    <property type="term" value="C:bacterial-type flagellum basal body, rod"/>
    <property type="evidence" value="ECO:0007669"/>
    <property type="project" value="InterPro"/>
</dbReference>
<keyword evidence="4 6" id="KW-0975">Bacterial flagellum</keyword>
<comment type="subunit">
    <text evidence="6">The basal body constitutes a major portion of the flagellar organelle and consists of a number of rings mounted on a central rod.</text>
</comment>
<keyword evidence="9" id="KW-1185">Reference proteome</keyword>
<organism evidence="8 9">
    <name type="scientific">Clostridium aciditolerans</name>
    <dbReference type="NCBI Taxonomy" id="339861"/>
    <lineage>
        <taxon>Bacteria</taxon>
        <taxon>Bacillati</taxon>
        <taxon>Bacillota</taxon>
        <taxon>Clostridia</taxon>
        <taxon>Eubacteriales</taxon>
        <taxon>Clostridiaceae</taxon>
        <taxon>Clostridium</taxon>
    </lineage>
</organism>
<feature type="domain" description="Flagellar basal body rod protein N-terminal" evidence="7">
    <location>
        <begin position="17"/>
        <end position="38"/>
    </location>
</feature>
<evidence type="ECO:0000256" key="2">
    <source>
        <dbReference type="ARBA" id="ARBA00009677"/>
    </source>
</evidence>
<reference evidence="8" key="1">
    <citation type="submission" date="2020-12" db="EMBL/GenBank/DDBJ databases">
        <title>Clostridium thailandense sp. nov., a novel acetogenic bacterium isolated from peat land soil in Thailand.</title>
        <authorList>
            <person name="Chaikitkaew S."/>
            <person name="Birkeland N.K."/>
        </authorList>
    </citation>
    <scope>NUCLEOTIDE SEQUENCE</scope>
    <source>
        <strain evidence="8">DSM 17425</strain>
    </source>
</reference>
<gene>
    <name evidence="8" type="primary">flgB</name>
    <name evidence="8" type="ORF">I6U51_24320</name>
</gene>
<dbReference type="InterPro" id="IPR001444">
    <property type="entry name" value="Flag_bb_rod_N"/>
</dbReference>
<dbReference type="AlphaFoldDB" id="A0A934M7K1"/>
<sequence>MSKDQLTYNLMKKSLDASSTRSKAISNNISNINTKGYKRQYVTFEESLNRSIDDLELKTNDEKHMQYGSEYGEIKMETDKTSSIREDGNNVDIDNEMTNQAANTLMYNALISQVNSRLSMERYVINGK</sequence>